<proteinExistence type="predicted"/>
<accession>A0A915IR51</accession>
<organism evidence="1 2">
    <name type="scientific">Romanomermis culicivorax</name>
    <name type="common">Nematode worm</name>
    <dbReference type="NCBI Taxonomy" id="13658"/>
    <lineage>
        <taxon>Eukaryota</taxon>
        <taxon>Metazoa</taxon>
        <taxon>Ecdysozoa</taxon>
        <taxon>Nematoda</taxon>
        <taxon>Enoplea</taxon>
        <taxon>Dorylaimia</taxon>
        <taxon>Mermithida</taxon>
        <taxon>Mermithoidea</taxon>
        <taxon>Mermithidae</taxon>
        <taxon>Romanomermis</taxon>
    </lineage>
</organism>
<keyword evidence="1" id="KW-1185">Reference proteome</keyword>
<dbReference type="AlphaFoldDB" id="A0A915IR51"/>
<protein>
    <submittedName>
        <fullName evidence="2">Uncharacterized protein</fullName>
    </submittedName>
</protein>
<evidence type="ECO:0000313" key="2">
    <source>
        <dbReference type="WBParaSite" id="nRc.2.0.1.t16487-RA"/>
    </source>
</evidence>
<name>A0A915IR51_ROMCU</name>
<dbReference type="Proteomes" id="UP000887565">
    <property type="component" value="Unplaced"/>
</dbReference>
<evidence type="ECO:0000313" key="1">
    <source>
        <dbReference type="Proteomes" id="UP000887565"/>
    </source>
</evidence>
<sequence length="126" mass="13790">MTGSNLESNGTKISFSLGNVVSVSMASAPFRSIRKGKYKISTFFDLSSLTLEAPRIVSLLTTIHCRFFSTVDGPKESAEIFDNKSEIGFSVKIAVVACTSRAIKFTNKIEKGKARTSLCRWVNVQS</sequence>
<dbReference type="WBParaSite" id="nRc.2.0.1.t16487-RA">
    <property type="protein sequence ID" value="nRc.2.0.1.t16487-RA"/>
    <property type="gene ID" value="nRc.2.0.1.g16487"/>
</dbReference>
<reference evidence="2" key="1">
    <citation type="submission" date="2022-11" db="UniProtKB">
        <authorList>
            <consortium name="WormBaseParasite"/>
        </authorList>
    </citation>
    <scope>IDENTIFICATION</scope>
</reference>